<protein>
    <submittedName>
        <fullName evidence="1">TetR/AcrR family transcriptional regulator</fullName>
    </submittedName>
</protein>
<proteinExistence type="predicted"/>
<accession>A0ABY2S548</accession>
<comment type="caution">
    <text evidence="1">The sequence shown here is derived from an EMBL/GenBank/DDBJ whole genome shotgun (WGS) entry which is preliminary data.</text>
</comment>
<gene>
    <name evidence="1" type="ORF">FCN18_15665</name>
</gene>
<name>A0ABY2S548_9PSEU</name>
<sequence length="163" mass="18151">MQAIATRAEIGPATAYRYYSTIEDVLAAYSLGVVGELIEYSEECALKGRSLFEAVLGKWLELLEEHGAALTQLRSRRGYLERLHAGADTIVATERAWRRPVSSLLDELGLPTDQLEYALFLSNIIFDPREIGDLRKEAKLSQSEIAARLTASYIGALRGWFQG</sequence>
<evidence type="ECO:0000313" key="1">
    <source>
        <dbReference type="EMBL" id="TKG71008.1"/>
    </source>
</evidence>
<organism evidence="1 2">
    <name type="scientific">Prauserella endophytica</name>
    <dbReference type="NCBI Taxonomy" id="1592324"/>
    <lineage>
        <taxon>Bacteria</taxon>
        <taxon>Bacillati</taxon>
        <taxon>Actinomycetota</taxon>
        <taxon>Actinomycetes</taxon>
        <taxon>Pseudonocardiales</taxon>
        <taxon>Pseudonocardiaceae</taxon>
        <taxon>Prauserella</taxon>
        <taxon>Prauserella coralliicola group</taxon>
    </lineage>
</organism>
<reference evidence="1 2" key="1">
    <citation type="journal article" date="2015" name="Antonie Van Leeuwenhoek">
        <title>Prauserella endophytica sp. nov., an endophytic actinobacterium isolated from Tamarix taklamakanensis.</title>
        <authorList>
            <person name="Liu J.M."/>
            <person name="Habden X."/>
            <person name="Guo L."/>
            <person name="Tuo L."/>
            <person name="Jiang Z.K."/>
            <person name="Liu S.W."/>
            <person name="Liu X.F."/>
            <person name="Chen L."/>
            <person name="Li R.F."/>
            <person name="Zhang Y.Q."/>
            <person name="Sun C.H."/>
        </authorList>
    </citation>
    <scope>NUCLEOTIDE SEQUENCE [LARGE SCALE GENOMIC DNA]</scope>
    <source>
        <strain evidence="1 2">CGMCC 4.7182</strain>
    </source>
</reference>
<keyword evidence="2" id="KW-1185">Reference proteome</keyword>
<dbReference type="Proteomes" id="UP000309992">
    <property type="component" value="Unassembled WGS sequence"/>
</dbReference>
<dbReference type="EMBL" id="SWMS01000007">
    <property type="protein sequence ID" value="TKG71008.1"/>
    <property type="molecule type" value="Genomic_DNA"/>
</dbReference>
<dbReference type="Gene3D" id="1.10.357.10">
    <property type="entry name" value="Tetracycline Repressor, domain 2"/>
    <property type="match status" value="1"/>
</dbReference>
<evidence type="ECO:0000313" key="2">
    <source>
        <dbReference type="Proteomes" id="UP000309992"/>
    </source>
</evidence>